<keyword evidence="2" id="KW-1185">Reference proteome</keyword>
<proteinExistence type="predicted"/>
<gene>
    <name evidence="1" type="ORF">GCM10023307_07890</name>
</gene>
<dbReference type="Proteomes" id="UP001499959">
    <property type="component" value="Unassembled WGS sequence"/>
</dbReference>
<dbReference type="EMBL" id="BAABJE010000002">
    <property type="protein sequence ID" value="GAA4785630.1"/>
    <property type="molecule type" value="Genomic_DNA"/>
</dbReference>
<evidence type="ECO:0000313" key="1">
    <source>
        <dbReference type="EMBL" id="GAA4785630.1"/>
    </source>
</evidence>
<comment type="caution">
    <text evidence="1">The sequence shown here is derived from an EMBL/GenBank/DDBJ whole genome shotgun (WGS) entry which is preliminary data.</text>
</comment>
<sequence>MTVRYYLSIPDAGALAAAGEFAFRSRGAEGLAEELQVALRDDALFQRWRASQADPDGVDPGLGVTDPAATVRGEQHDLQIDLIATTSIAGAVLKHRLRLLAGGGWQLRDVTAA</sequence>
<dbReference type="RefSeq" id="WP_345301998.1">
    <property type="nucleotide sequence ID" value="NZ_BAABJE010000002.1"/>
</dbReference>
<accession>A0ABP9AVQ9</accession>
<organism evidence="1 2">
    <name type="scientific">Lysobacter hankyongensis</name>
    <dbReference type="NCBI Taxonomy" id="1176535"/>
    <lineage>
        <taxon>Bacteria</taxon>
        <taxon>Pseudomonadati</taxon>
        <taxon>Pseudomonadota</taxon>
        <taxon>Gammaproteobacteria</taxon>
        <taxon>Lysobacterales</taxon>
        <taxon>Lysobacteraceae</taxon>
        <taxon>Lysobacter</taxon>
    </lineage>
</organism>
<protein>
    <submittedName>
        <fullName evidence="1">Uncharacterized protein</fullName>
    </submittedName>
</protein>
<name>A0ABP9AVQ9_9GAMM</name>
<reference evidence="2" key="1">
    <citation type="journal article" date="2019" name="Int. J. Syst. Evol. Microbiol.">
        <title>The Global Catalogue of Microorganisms (GCM) 10K type strain sequencing project: providing services to taxonomists for standard genome sequencing and annotation.</title>
        <authorList>
            <consortium name="The Broad Institute Genomics Platform"/>
            <consortium name="The Broad Institute Genome Sequencing Center for Infectious Disease"/>
            <person name="Wu L."/>
            <person name="Ma J."/>
        </authorList>
    </citation>
    <scope>NUCLEOTIDE SEQUENCE [LARGE SCALE GENOMIC DNA]</scope>
    <source>
        <strain evidence="2">JCM 18204</strain>
    </source>
</reference>
<evidence type="ECO:0000313" key="2">
    <source>
        <dbReference type="Proteomes" id="UP001499959"/>
    </source>
</evidence>